<dbReference type="GO" id="GO:0016491">
    <property type="term" value="F:oxidoreductase activity"/>
    <property type="evidence" value="ECO:0007669"/>
    <property type="project" value="InterPro"/>
</dbReference>
<evidence type="ECO:0000259" key="5">
    <source>
        <dbReference type="PROSITE" id="PS51352"/>
    </source>
</evidence>
<dbReference type="Gene3D" id="3.40.30.10">
    <property type="entry name" value="Glutaredoxin"/>
    <property type="match status" value="1"/>
</dbReference>
<keyword evidence="7" id="KW-1185">Reference proteome</keyword>
<feature type="domain" description="Thioredoxin" evidence="5">
    <location>
        <begin position="457"/>
        <end position="621"/>
    </location>
</feature>
<keyword evidence="3" id="KW-1015">Disulfide bond</keyword>
<accession>A0A1E5T1V1</accession>
<organism evidence="6 7">
    <name type="scientific">Roseivirga misakiensis</name>
    <dbReference type="NCBI Taxonomy" id="1563681"/>
    <lineage>
        <taxon>Bacteria</taxon>
        <taxon>Pseudomonadati</taxon>
        <taxon>Bacteroidota</taxon>
        <taxon>Cytophagia</taxon>
        <taxon>Cytophagales</taxon>
        <taxon>Roseivirgaceae</taxon>
        <taxon>Roseivirga</taxon>
    </lineage>
</organism>
<dbReference type="CDD" id="cd02966">
    <property type="entry name" value="TlpA_like_family"/>
    <property type="match status" value="1"/>
</dbReference>
<dbReference type="EMBL" id="MDGQ01000005">
    <property type="protein sequence ID" value="OEK05277.1"/>
    <property type="molecule type" value="Genomic_DNA"/>
</dbReference>
<dbReference type="InterPro" id="IPR036249">
    <property type="entry name" value="Thioredoxin-like_sf"/>
</dbReference>
<keyword evidence="4" id="KW-0676">Redox-active center</keyword>
<proteinExistence type="predicted"/>
<dbReference type="Proteomes" id="UP000095552">
    <property type="component" value="Unassembled WGS sequence"/>
</dbReference>
<comment type="caution">
    <text evidence="6">The sequence shown here is derived from an EMBL/GenBank/DDBJ whole genome shotgun (WGS) entry which is preliminary data.</text>
</comment>
<dbReference type="GO" id="GO:0017004">
    <property type="term" value="P:cytochrome complex assembly"/>
    <property type="evidence" value="ECO:0007669"/>
    <property type="project" value="UniProtKB-KW"/>
</dbReference>
<dbReference type="Pfam" id="PF08534">
    <property type="entry name" value="Redoxin"/>
    <property type="match status" value="1"/>
</dbReference>
<evidence type="ECO:0000256" key="2">
    <source>
        <dbReference type="ARBA" id="ARBA00022748"/>
    </source>
</evidence>
<reference evidence="6 7" key="1">
    <citation type="submission" date="2016-08" db="EMBL/GenBank/DDBJ databases">
        <title>Draft genome of Fabibacter sp. strain SK-8.</title>
        <authorList>
            <person name="Wong S.-K."/>
            <person name="Hamasaki K."/>
            <person name="Yoshizawa S."/>
        </authorList>
    </citation>
    <scope>NUCLEOTIDE SEQUENCE [LARGE SCALE GENOMIC DNA]</scope>
    <source>
        <strain evidence="6 7">SK-8</strain>
    </source>
</reference>
<name>A0A1E5T1V1_9BACT</name>
<comment type="subcellular location">
    <subcellularLocation>
        <location evidence="1">Cell envelope</location>
    </subcellularLocation>
</comment>
<evidence type="ECO:0000313" key="7">
    <source>
        <dbReference type="Proteomes" id="UP000095552"/>
    </source>
</evidence>
<dbReference type="STRING" id="1563681.BFP71_17915"/>
<sequence length="631" mass="73366">MSPGLQGQDQRGIIHGDWFTADGSDVLMLSVQNDYILYDSEFWNYEWSEANALLLTNQSKSKKLSFIENSDGILLTEGERSVQVRKGRKKTIKSRPVSSVNLRENFFNRDQVILHGVVEPTDTMPLVASVIYNDAFKEHQPKYSADIDEFGRFKLIFPLNHAQDLFFQVGDAFFIFYARPGAKMAMKIEENSFGEGTSWSTVREIGYMGDLAQLNEEYRLLSPEYMKIRRYKESDSLQRVLEPMEFNEYRTNLKKEYEDFYQSYFDKYPTSEALKDISLRSIRISAAEDMMRYIWLHKYNRGGSIEAVDVPDEYIAKVTSLMPDDPLDFTSGNYGSLNREFTMPMMPKEKNKLHDIRIEVIYDFLSNSLVSENSKLILSKWKAEEAKRERHFGYVAFNGDMKPIYEQYKDEIAAINSKVDWDNLINKASKFTTVQRSSIIATYLNSRFHARAMEIPTYIVEKLEEIELLPLVRNNINEEIRNFEVLRDKKFIEGVEIAESSDNILAELKNKYKGKVVYIDVWATWCGPCISEFSYLKELKANKLKDVVYVYLCAQSDKKSFDLMVKKHELVGENYFLDKDQYSLFDKEVNITGFPTYMIITKEGKLIREGIKRPSAKAELVSQLKSISERD</sequence>
<dbReference type="InterPro" id="IPR050553">
    <property type="entry name" value="Thioredoxin_ResA/DsbE_sf"/>
</dbReference>
<dbReference type="InterPro" id="IPR013740">
    <property type="entry name" value="Redoxin"/>
</dbReference>
<evidence type="ECO:0000256" key="3">
    <source>
        <dbReference type="ARBA" id="ARBA00023157"/>
    </source>
</evidence>
<dbReference type="GO" id="GO:0030313">
    <property type="term" value="C:cell envelope"/>
    <property type="evidence" value="ECO:0007669"/>
    <property type="project" value="UniProtKB-SubCell"/>
</dbReference>
<protein>
    <recommendedName>
        <fullName evidence="5">Thioredoxin domain-containing protein</fullName>
    </recommendedName>
</protein>
<dbReference type="PANTHER" id="PTHR42852">
    <property type="entry name" value="THIOL:DISULFIDE INTERCHANGE PROTEIN DSBE"/>
    <property type="match status" value="1"/>
</dbReference>
<dbReference type="SUPFAM" id="SSF52833">
    <property type="entry name" value="Thioredoxin-like"/>
    <property type="match status" value="1"/>
</dbReference>
<dbReference type="PANTHER" id="PTHR42852:SF6">
    <property type="entry name" value="THIOL:DISULFIDE INTERCHANGE PROTEIN DSBE"/>
    <property type="match status" value="1"/>
</dbReference>
<keyword evidence="2" id="KW-0201">Cytochrome c-type biogenesis</keyword>
<evidence type="ECO:0000256" key="4">
    <source>
        <dbReference type="ARBA" id="ARBA00023284"/>
    </source>
</evidence>
<dbReference type="AlphaFoldDB" id="A0A1E5T1V1"/>
<evidence type="ECO:0000313" key="6">
    <source>
        <dbReference type="EMBL" id="OEK05277.1"/>
    </source>
</evidence>
<gene>
    <name evidence="6" type="ORF">BFP71_17915</name>
</gene>
<dbReference type="PROSITE" id="PS51352">
    <property type="entry name" value="THIOREDOXIN_2"/>
    <property type="match status" value="1"/>
</dbReference>
<evidence type="ECO:0000256" key="1">
    <source>
        <dbReference type="ARBA" id="ARBA00004196"/>
    </source>
</evidence>
<dbReference type="InterPro" id="IPR013766">
    <property type="entry name" value="Thioredoxin_domain"/>
</dbReference>